<feature type="transmembrane region" description="Helical" evidence="1">
    <location>
        <begin position="6"/>
        <end position="28"/>
    </location>
</feature>
<reference evidence="2" key="1">
    <citation type="submission" date="2018-05" db="EMBL/GenBank/DDBJ databases">
        <title>Complete genome sequnece of Akkermansia muciniphila EB-AMDK-40.</title>
        <authorList>
            <person name="Nam Y.-D."/>
            <person name="Chung W.-H."/>
            <person name="Park Y.S."/>
            <person name="Kang J."/>
        </authorList>
    </citation>
    <scope>NUCLEOTIDE SEQUENCE</scope>
    <source>
        <strain evidence="2">EB-AMDK-40</strain>
    </source>
</reference>
<keyword evidence="1" id="KW-1133">Transmembrane helix</keyword>
<name>A0AAE6TC73_9BACT</name>
<feature type="transmembrane region" description="Helical" evidence="1">
    <location>
        <begin position="35"/>
        <end position="56"/>
    </location>
</feature>
<gene>
    <name evidence="2" type="ORF">DMI76_05080</name>
</gene>
<dbReference type="RefSeq" id="WP_102733274.1">
    <property type="nucleotide sequence ID" value="NZ_CP029701.1"/>
</dbReference>
<dbReference type="EMBL" id="CP029701">
    <property type="protein sequence ID" value="QHV62781.1"/>
    <property type="molecule type" value="Genomic_DNA"/>
</dbReference>
<keyword evidence="1" id="KW-0472">Membrane</keyword>
<dbReference type="Proteomes" id="UP000642553">
    <property type="component" value="Chromosome"/>
</dbReference>
<evidence type="ECO:0000313" key="3">
    <source>
        <dbReference type="Proteomes" id="UP000642553"/>
    </source>
</evidence>
<dbReference type="AlphaFoldDB" id="A0AAE6TC73"/>
<feature type="transmembrane region" description="Helical" evidence="1">
    <location>
        <begin position="62"/>
        <end position="82"/>
    </location>
</feature>
<protein>
    <submittedName>
        <fullName evidence="2">Uncharacterized protein</fullName>
    </submittedName>
</protein>
<evidence type="ECO:0000256" key="1">
    <source>
        <dbReference type="SAM" id="Phobius"/>
    </source>
</evidence>
<organism evidence="2 3">
    <name type="scientific">Akkermansia massiliensis</name>
    <dbReference type="NCBI Taxonomy" id="2927224"/>
    <lineage>
        <taxon>Bacteria</taxon>
        <taxon>Pseudomonadati</taxon>
        <taxon>Verrucomicrobiota</taxon>
        <taxon>Verrucomicrobiia</taxon>
        <taxon>Verrucomicrobiales</taxon>
        <taxon>Akkermansiaceae</taxon>
        <taxon>Akkermansia</taxon>
    </lineage>
</organism>
<accession>A0AAE6TC73</accession>
<sequence>MAGFSMIVFSFPVTFILAVIGWIIWRIFSSEINQLVTCFLGLIIGLIMGAMLDRILCDEHHYFFILSGAVGIMAGYIEFYLFKLYNDEIEE</sequence>
<evidence type="ECO:0000313" key="2">
    <source>
        <dbReference type="EMBL" id="QHV62781.1"/>
    </source>
</evidence>
<proteinExistence type="predicted"/>
<keyword evidence="1" id="KW-0812">Transmembrane</keyword>